<feature type="region of interest" description="Disordered" evidence="3">
    <location>
        <begin position="457"/>
        <end position="476"/>
    </location>
</feature>
<dbReference type="STRING" id="1051891.A0A0C3QPP2"/>
<feature type="region of interest" description="Disordered" evidence="3">
    <location>
        <begin position="254"/>
        <end position="275"/>
    </location>
</feature>
<dbReference type="InterPro" id="IPR050311">
    <property type="entry name" value="ORC1/CDC6"/>
</dbReference>
<dbReference type="Pfam" id="PF22606">
    <property type="entry name" value="Cdc6-ORC-like_ATPase_lid"/>
    <property type="match status" value="1"/>
</dbReference>
<dbReference type="InterPro" id="IPR003593">
    <property type="entry name" value="AAA+_ATPase"/>
</dbReference>
<dbReference type="Gene3D" id="1.10.8.60">
    <property type="match status" value="1"/>
</dbReference>
<protein>
    <recommendedName>
        <fullName evidence="4">AAA+ ATPase domain-containing protein</fullName>
    </recommendedName>
</protein>
<gene>
    <name evidence="5" type="ORF">M407DRAFT_20576</name>
</gene>
<dbReference type="GO" id="GO:0005634">
    <property type="term" value="C:nucleus"/>
    <property type="evidence" value="ECO:0007669"/>
    <property type="project" value="TreeGrafter"/>
</dbReference>
<keyword evidence="6" id="KW-1185">Reference proteome</keyword>
<dbReference type="InterPro" id="IPR049945">
    <property type="entry name" value="AAA_22"/>
</dbReference>
<dbReference type="Gene3D" id="3.40.50.300">
    <property type="entry name" value="P-loop containing nucleotide triphosphate hydrolases"/>
    <property type="match status" value="1"/>
</dbReference>
<name>A0A0C3QPP2_9AGAM</name>
<dbReference type="SMART" id="SM00382">
    <property type="entry name" value="AAA"/>
    <property type="match status" value="1"/>
</dbReference>
<feature type="compositionally biased region" description="Low complexity" evidence="3">
    <location>
        <begin position="392"/>
        <end position="402"/>
    </location>
</feature>
<reference evidence="5 6" key="1">
    <citation type="submission" date="2014-04" db="EMBL/GenBank/DDBJ databases">
        <authorList>
            <consortium name="DOE Joint Genome Institute"/>
            <person name="Kuo A."/>
            <person name="Girlanda M."/>
            <person name="Perotto S."/>
            <person name="Kohler A."/>
            <person name="Nagy L.G."/>
            <person name="Floudas D."/>
            <person name="Copeland A."/>
            <person name="Barry K.W."/>
            <person name="Cichocki N."/>
            <person name="Veneault-Fourrey C."/>
            <person name="LaButti K."/>
            <person name="Lindquist E.A."/>
            <person name="Lipzen A."/>
            <person name="Lundell T."/>
            <person name="Morin E."/>
            <person name="Murat C."/>
            <person name="Sun H."/>
            <person name="Tunlid A."/>
            <person name="Henrissat B."/>
            <person name="Grigoriev I.V."/>
            <person name="Hibbett D.S."/>
            <person name="Martin F."/>
            <person name="Nordberg H.P."/>
            <person name="Cantor M.N."/>
            <person name="Hua S.X."/>
        </authorList>
    </citation>
    <scope>NUCLEOTIDE SEQUENCE [LARGE SCALE GENOMIC DNA]</scope>
    <source>
        <strain evidence="5 6">MUT 4182</strain>
    </source>
</reference>
<dbReference type="GO" id="GO:0033314">
    <property type="term" value="P:mitotic DNA replication checkpoint signaling"/>
    <property type="evidence" value="ECO:0007669"/>
    <property type="project" value="TreeGrafter"/>
</dbReference>
<evidence type="ECO:0000256" key="3">
    <source>
        <dbReference type="SAM" id="MobiDB-lite"/>
    </source>
</evidence>
<feature type="region of interest" description="Disordered" evidence="3">
    <location>
        <begin position="392"/>
        <end position="433"/>
    </location>
</feature>
<dbReference type="PANTHER" id="PTHR10763">
    <property type="entry name" value="CELL DIVISION CONTROL PROTEIN 6-RELATED"/>
    <property type="match status" value="1"/>
</dbReference>
<evidence type="ECO:0000259" key="4">
    <source>
        <dbReference type="SMART" id="SM00382"/>
    </source>
</evidence>
<accession>A0A0C3QPP2</accession>
<evidence type="ECO:0000313" key="5">
    <source>
        <dbReference type="EMBL" id="KIO30306.1"/>
    </source>
</evidence>
<evidence type="ECO:0000256" key="2">
    <source>
        <dbReference type="ARBA" id="ARBA00022705"/>
    </source>
</evidence>
<proteinExistence type="inferred from homology"/>
<feature type="compositionally biased region" description="Polar residues" evidence="3">
    <location>
        <begin position="420"/>
        <end position="430"/>
    </location>
</feature>
<keyword evidence="2" id="KW-0235">DNA replication</keyword>
<dbReference type="InterPro" id="IPR054425">
    <property type="entry name" value="Cdc6_ORC1-like_ATPase_lid"/>
</dbReference>
<organism evidence="5 6">
    <name type="scientific">Tulasnella calospora MUT 4182</name>
    <dbReference type="NCBI Taxonomy" id="1051891"/>
    <lineage>
        <taxon>Eukaryota</taxon>
        <taxon>Fungi</taxon>
        <taxon>Dikarya</taxon>
        <taxon>Basidiomycota</taxon>
        <taxon>Agaricomycotina</taxon>
        <taxon>Agaricomycetes</taxon>
        <taxon>Cantharellales</taxon>
        <taxon>Tulasnellaceae</taxon>
        <taxon>Tulasnella</taxon>
    </lineage>
</organism>
<dbReference type="HOGENOM" id="CLU_528513_0_0_1"/>
<reference evidence="6" key="2">
    <citation type="submission" date="2015-01" db="EMBL/GenBank/DDBJ databases">
        <title>Evolutionary Origins and Diversification of the Mycorrhizal Mutualists.</title>
        <authorList>
            <consortium name="DOE Joint Genome Institute"/>
            <consortium name="Mycorrhizal Genomics Consortium"/>
            <person name="Kohler A."/>
            <person name="Kuo A."/>
            <person name="Nagy L.G."/>
            <person name="Floudas D."/>
            <person name="Copeland A."/>
            <person name="Barry K.W."/>
            <person name="Cichocki N."/>
            <person name="Veneault-Fourrey C."/>
            <person name="LaButti K."/>
            <person name="Lindquist E.A."/>
            <person name="Lipzen A."/>
            <person name="Lundell T."/>
            <person name="Morin E."/>
            <person name="Murat C."/>
            <person name="Riley R."/>
            <person name="Ohm R."/>
            <person name="Sun H."/>
            <person name="Tunlid A."/>
            <person name="Henrissat B."/>
            <person name="Grigoriev I.V."/>
            <person name="Hibbett D.S."/>
            <person name="Martin F."/>
        </authorList>
    </citation>
    <scope>NUCLEOTIDE SEQUENCE [LARGE SCALE GENOMIC DNA]</scope>
    <source>
        <strain evidence="6">MUT 4182</strain>
    </source>
</reference>
<sequence>DDKAISTLYISGQPGTGKTALVTDVLKKLAEQDSTSSLTPIYVNCTGLSDVKAVWDRVWEEVVQSSGGSAGSKLKPGEAKKHFESALKRDQGFRCVLVLDEVDYVSKTTSSLSEIYQFARNHSGTLRLIGIANTLTLGAEAKRASPATPTKPPRTSLTVVGPQKSMNFTAYTHTDLSTIINARLSPLSAEERTSMFNPAALNFLSKKVAAVNGDVRYCLSVLRRCVESAEKESVDGTGKGKVEMKHVLESLRAHESAKTGATTGASSGAGSGGSSISRTVRNMGLHPRLALVALLIGWRRLQADLPLTVGHTSSKSTTTSDVEKLTAPTLYNFYVTLLTATVVSDLGEAGPSTPFNPVSRGEFQDILGLLETSGLVSFPNEVPPALARSISASASTPSFPTAPISPPKTPSRNRIIRPTSFGTPSRSVSASGGGRKRVCEPCVVLNETIREEEVVRGLTTPGSPDKGMTTQEKEVERVWTRELKKVGKDEEKRERKQVEERERDAVRARAFEDAQD</sequence>
<dbReference type="Pfam" id="PF13401">
    <property type="entry name" value="AAA_22"/>
    <property type="match status" value="1"/>
</dbReference>
<feature type="domain" description="AAA+ ATPase" evidence="4">
    <location>
        <begin position="4"/>
        <end position="154"/>
    </location>
</feature>
<dbReference type="GO" id="GO:0016887">
    <property type="term" value="F:ATP hydrolysis activity"/>
    <property type="evidence" value="ECO:0007669"/>
    <property type="project" value="InterPro"/>
</dbReference>
<dbReference type="CDD" id="cd00009">
    <property type="entry name" value="AAA"/>
    <property type="match status" value="1"/>
</dbReference>
<evidence type="ECO:0000313" key="6">
    <source>
        <dbReference type="Proteomes" id="UP000054248"/>
    </source>
</evidence>
<comment type="similarity">
    <text evidence="1">Belongs to the CDC6/cdc18 family.</text>
</comment>
<feature type="non-terminal residue" evidence="5">
    <location>
        <position position="1"/>
    </location>
</feature>
<dbReference type="Proteomes" id="UP000054248">
    <property type="component" value="Unassembled WGS sequence"/>
</dbReference>
<evidence type="ECO:0000256" key="1">
    <source>
        <dbReference type="ARBA" id="ARBA00006184"/>
    </source>
</evidence>
<dbReference type="PANTHER" id="PTHR10763:SF26">
    <property type="entry name" value="CELL DIVISION CONTROL PROTEIN 6 HOMOLOG"/>
    <property type="match status" value="1"/>
</dbReference>
<dbReference type="EMBL" id="KN822973">
    <property type="protein sequence ID" value="KIO30306.1"/>
    <property type="molecule type" value="Genomic_DNA"/>
</dbReference>
<dbReference type="InterPro" id="IPR027417">
    <property type="entry name" value="P-loop_NTPase"/>
</dbReference>
<dbReference type="AlphaFoldDB" id="A0A0C3QPP2"/>
<dbReference type="GO" id="GO:0003688">
    <property type="term" value="F:DNA replication origin binding"/>
    <property type="evidence" value="ECO:0007669"/>
    <property type="project" value="TreeGrafter"/>
</dbReference>
<dbReference type="OrthoDB" id="1926878at2759"/>
<dbReference type="GO" id="GO:0006270">
    <property type="term" value="P:DNA replication initiation"/>
    <property type="evidence" value="ECO:0007669"/>
    <property type="project" value="TreeGrafter"/>
</dbReference>
<feature type="region of interest" description="Disordered" evidence="3">
    <location>
        <begin position="483"/>
        <end position="516"/>
    </location>
</feature>
<dbReference type="SUPFAM" id="SSF52540">
    <property type="entry name" value="P-loop containing nucleoside triphosphate hydrolases"/>
    <property type="match status" value="1"/>
</dbReference>